<dbReference type="EC" id="1.1.1.47" evidence="5"/>
<dbReference type="SMART" id="SM00822">
    <property type="entry name" value="PKS_KR"/>
    <property type="match status" value="1"/>
</dbReference>
<dbReference type="InterPro" id="IPR020904">
    <property type="entry name" value="Sc_DH/Rdtase_CS"/>
</dbReference>
<dbReference type="NCBIfam" id="NF005559">
    <property type="entry name" value="PRK07231.1"/>
    <property type="match status" value="1"/>
</dbReference>
<dbReference type="EMBL" id="WSEM01000003">
    <property type="protein sequence ID" value="MVQ33424.1"/>
    <property type="molecule type" value="Genomic_DNA"/>
</dbReference>
<dbReference type="PANTHER" id="PTHR24321">
    <property type="entry name" value="DEHYDROGENASES, SHORT CHAIN"/>
    <property type="match status" value="1"/>
</dbReference>
<dbReference type="InterPro" id="IPR002347">
    <property type="entry name" value="SDR_fam"/>
</dbReference>
<dbReference type="Pfam" id="PF13561">
    <property type="entry name" value="adh_short_C2"/>
    <property type="match status" value="1"/>
</dbReference>
<evidence type="ECO:0000313" key="5">
    <source>
        <dbReference type="EMBL" id="MVQ33424.1"/>
    </source>
</evidence>
<evidence type="ECO:0000256" key="1">
    <source>
        <dbReference type="ARBA" id="ARBA00006484"/>
    </source>
</evidence>
<gene>
    <name evidence="5" type="ORF">GON05_02070</name>
</gene>
<sequence length="251" mass="26472">MRLAGKVALITGAGAGIGKVTALRLAKEGAKVVATDINVDNVNQTAAEIQQSGGDAIAFRHDVSHEDNWKQVVEESIAKYGQIDILFNNAGIYFIKPLAETTVEEWNRMMSINVTSVFLGMKHVMPHMAVNKCGSVINASSIAGIKGAAGHIAYGASKGAVRTMTKDAAVEYAQANVRVNSIHPAYINTAMGTYAVDTAKVPEEQLAKIMAPLGRFGTVEEVANLVVFLASDESSFSTGAEFILDGGATAK</sequence>
<dbReference type="GO" id="GO:0047936">
    <property type="term" value="F:glucose 1-dehydrogenase [NAD(P)+] activity"/>
    <property type="evidence" value="ECO:0007669"/>
    <property type="project" value="UniProtKB-EC"/>
</dbReference>
<dbReference type="InterPro" id="IPR057326">
    <property type="entry name" value="KR_dom"/>
</dbReference>
<keyword evidence="3" id="KW-0520">NAD</keyword>
<feature type="domain" description="Ketoreductase" evidence="4">
    <location>
        <begin position="6"/>
        <end position="186"/>
    </location>
</feature>
<dbReference type="PRINTS" id="PR00080">
    <property type="entry name" value="SDRFAMILY"/>
</dbReference>
<evidence type="ECO:0000256" key="3">
    <source>
        <dbReference type="ARBA" id="ARBA00023027"/>
    </source>
</evidence>
<proteinExistence type="inferred from homology"/>
<evidence type="ECO:0000313" key="6">
    <source>
        <dbReference type="Proteomes" id="UP000467637"/>
    </source>
</evidence>
<dbReference type="PROSITE" id="PS00061">
    <property type="entry name" value="ADH_SHORT"/>
    <property type="match status" value="1"/>
</dbReference>
<keyword evidence="2 5" id="KW-0560">Oxidoreductase</keyword>
<organism evidence="5 6">
    <name type="scientific">Paenibacillus anseongense</name>
    <dbReference type="NCBI Taxonomy" id="2682845"/>
    <lineage>
        <taxon>Bacteria</taxon>
        <taxon>Bacillati</taxon>
        <taxon>Bacillota</taxon>
        <taxon>Bacilli</taxon>
        <taxon>Bacillales</taxon>
        <taxon>Paenibacillaceae</taxon>
        <taxon>Paenibacillus</taxon>
    </lineage>
</organism>
<dbReference type="InterPro" id="IPR036291">
    <property type="entry name" value="NAD(P)-bd_dom_sf"/>
</dbReference>
<evidence type="ECO:0000259" key="4">
    <source>
        <dbReference type="SMART" id="SM00822"/>
    </source>
</evidence>
<keyword evidence="6" id="KW-1185">Reference proteome</keyword>
<protein>
    <submittedName>
        <fullName evidence="5">Glucose 1-dehydrogenase</fullName>
        <ecNumber evidence="5">1.1.1.47</ecNumber>
    </submittedName>
</protein>
<name>A0ABW9U006_9BACL</name>
<comment type="caution">
    <text evidence="5">The sequence shown here is derived from an EMBL/GenBank/DDBJ whole genome shotgun (WGS) entry which is preliminary data.</text>
</comment>
<dbReference type="Proteomes" id="UP000467637">
    <property type="component" value="Unassembled WGS sequence"/>
</dbReference>
<dbReference type="RefSeq" id="WP_157317590.1">
    <property type="nucleotide sequence ID" value="NZ_WSEM01000003.1"/>
</dbReference>
<dbReference type="SUPFAM" id="SSF51735">
    <property type="entry name" value="NAD(P)-binding Rossmann-fold domains"/>
    <property type="match status" value="1"/>
</dbReference>
<reference evidence="5 6" key="1">
    <citation type="submission" date="2019-12" db="EMBL/GenBank/DDBJ databases">
        <authorList>
            <person name="Huq M.A."/>
        </authorList>
    </citation>
    <scope>NUCLEOTIDE SEQUENCE [LARGE SCALE GENOMIC DNA]</scope>
    <source>
        <strain evidence="5 6">MAH-34</strain>
    </source>
</reference>
<evidence type="ECO:0000256" key="2">
    <source>
        <dbReference type="ARBA" id="ARBA00023002"/>
    </source>
</evidence>
<dbReference type="PANTHER" id="PTHR24321:SF8">
    <property type="entry name" value="ESTRADIOL 17-BETA-DEHYDROGENASE 8-RELATED"/>
    <property type="match status" value="1"/>
</dbReference>
<comment type="similarity">
    <text evidence="1">Belongs to the short-chain dehydrogenases/reductases (SDR) family.</text>
</comment>
<accession>A0ABW9U006</accession>
<dbReference type="PRINTS" id="PR00081">
    <property type="entry name" value="GDHRDH"/>
</dbReference>
<dbReference type="Gene3D" id="3.40.50.720">
    <property type="entry name" value="NAD(P)-binding Rossmann-like Domain"/>
    <property type="match status" value="1"/>
</dbReference>